<feature type="region of interest" description="Disordered" evidence="1">
    <location>
        <begin position="34"/>
        <end position="57"/>
    </location>
</feature>
<evidence type="ECO:0000256" key="1">
    <source>
        <dbReference type="SAM" id="MobiDB-lite"/>
    </source>
</evidence>
<feature type="region of interest" description="Disordered" evidence="1">
    <location>
        <begin position="73"/>
        <end position="118"/>
    </location>
</feature>
<name>A0ABR0K0A7_9EURO</name>
<evidence type="ECO:0000313" key="4">
    <source>
        <dbReference type="EMBL" id="KAK5080858.1"/>
    </source>
</evidence>
<sequence>MLRPNLPVISAVSCVLLVFYFFSPFGLHDSAPSPPHYRPSTDPLEGPTVEWAFSSDQGSSDANYDYKPAYEAAQDHSNGEQSLESAHQAVPDHSNEQGSHDSAHEAQESHYVDNEEHSIPRLIREADLRYSSMLASRSQTVEEAARAYRARRGRHPPPGFDLWFKYAKENGAIIVEELWDQIYHDLEPFWAVPPAQIRAQARALGMAVMVKNGHTDIHTDWFWHVIWKRMIDEVAFMLPDMLIPLNSMDEPRVMVPWAKITDYITIAGEKKSITAASSTRRTVQGWWEESEDNTPEIPDIEWHKGAPYSFAREACSPSSAIRGDYKLHNSGSVPLASSSSKNWTSSHQFVENSTLGSDTCQDPAIAAYHGALISPNTGSTSQILQPLFGGSKFAVNNDILLPAPMYWNGEARFEMGDPTLWAGKQDTVIWRGTATGGRHNAMNWPHFHRHRFAALANGTKFEQAGDHDRIFTPSNQQAAIDPLPTSIQKNLAKWLNKRNDVAFTDLFCDLPMPEWGTCWYLDEEYTVSLGLSLSQQFRMKYLPDIDGNSFSGRYRSFLLSRSLPIKATLYREWHDSRLIAWKHFVPMNNRFSDYYSLLAYFVGCEADVCGEDGVVDGHDKEAENIAMAGKEWAEKVLRKVDMQIYVARVLLEFGRVTDDDREMVGWVDDLIGDVKIEDGASDDVGNVEEDAEAAP</sequence>
<dbReference type="PANTHER" id="PTHR12203">
    <property type="entry name" value="KDEL LYS-ASP-GLU-LEU CONTAINING - RELATED"/>
    <property type="match status" value="1"/>
</dbReference>
<proteinExistence type="predicted"/>
<keyword evidence="2" id="KW-1133">Transmembrane helix</keyword>
<dbReference type="InterPro" id="IPR051091">
    <property type="entry name" value="O-Glucosyltr/Glycosyltrsf_90"/>
</dbReference>
<dbReference type="EMBL" id="JAVRRG010000143">
    <property type="protein sequence ID" value="KAK5080858.1"/>
    <property type="molecule type" value="Genomic_DNA"/>
</dbReference>
<keyword evidence="2" id="KW-0812">Transmembrane</keyword>
<keyword evidence="2" id="KW-0472">Membrane</keyword>
<reference evidence="4 5" key="1">
    <citation type="submission" date="2023-08" db="EMBL/GenBank/DDBJ databases">
        <title>Black Yeasts Isolated from many extreme environments.</title>
        <authorList>
            <person name="Coleine C."/>
            <person name="Stajich J.E."/>
            <person name="Selbmann L."/>
        </authorList>
    </citation>
    <scope>NUCLEOTIDE SEQUENCE [LARGE SCALE GENOMIC DNA]</scope>
    <source>
        <strain evidence="4 5">CCFEE 5885</strain>
    </source>
</reference>
<comment type="caution">
    <text evidence="4">The sequence shown here is derived from an EMBL/GenBank/DDBJ whole genome shotgun (WGS) entry which is preliminary data.</text>
</comment>
<keyword evidence="5" id="KW-1185">Reference proteome</keyword>
<evidence type="ECO:0000259" key="3">
    <source>
        <dbReference type="SMART" id="SM00672"/>
    </source>
</evidence>
<evidence type="ECO:0000256" key="2">
    <source>
        <dbReference type="SAM" id="Phobius"/>
    </source>
</evidence>
<feature type="compositionally biased region" description="Basic and acidic residues" evidence="1">
    <location>
        <begin position="93"/>
        <end position="118"/>
    </location>
</feature>
<dbReference type="Pfam" id="PF05686">
    <property type="entry name" value="Glyco_transf_90"/>
    <property type="match status" value="1"/>
</dbReference>
<feature type="transmembrane region" description="Helical" evidence="2">
    <location>
        <begin position="7"/>
        <end position="27"/>
    </location>
</feature>
<accession>A0ABR0K0A7</accession>
<feature type="domain" description="Glycosyl transferase CAP10" evidence="3">
    <location>
        <begin position="360"/>
        <end position="654"/>
    </location>
</feature>
<dbReference type="SMART" id="SM00672">
    <property type="entry name" value="CAP10"/>
    <property type="match status" value="1"/>
</dbReference>
<dbReference type="PANTHER" id="PTHR12203:SF22">
    <property type="entry name" value="CAPSULE ASSOCIATED PROTEIN"/>
    <property type="match status" value="1"/>
</dbReference>
<organism evidence="4 5">
    <name type="scientific">Lithohypha guttulata</name>
    <dbReference type="NCBI Taxonomy" id="1690604"/>
    <lineage>
        <taxon>Eukaryota</taxon>
        <taxon>Fungi</taxon>
        <taxon>Dikarya</taxon>
        <taxon>Ascomycota</taxon>
        <taxon>Pezizomycotina</taxon>
        <taxon>Eurotiomycetes</taxon>
        <taxon>Chaetothyriomycetidae</taxon>
        <taxon>Chaetothyriales</taxon>
        <taxon>Trichomeriaceae</taxon>
        <taxon>Lithohypha</taxon>
    </lineage>
</organism>
<protein>
    <recommendedName>
        <fullName evidence="3">Glycosyl transferase CAP10 domain-containing protein</fullName>
    </recommendedName>
</protein>
<evidence type="ECO:0000313" key="5">
    <source>
        <dbReference type="Proteomes" id="UP001345013"/>
    </source>
</evidence>
<gene>
    <name evidence="4" type="ORF">LTR24_008375</name>
</gene>
<dbReference type="InterPro" id="IPR006598">
    <property type="entry name" value="CAP10"/>
</dbReference>
<dbReference type="Proteomes" id="UP001345013">
    <property type="component" value="Unassembled WGS sequence"/>
</dbReference>